<evidence type="ECO:0000313" key="2">
    <source>
        <dbReference type="EMBL" id="KAJ4024510.1"/>
    </source>
</evidence>
<accession>A0A9W8Q0E3</accession>
<evidence type="ECO:0000313" key="3">
    <source>
        <dbReference type="Proteomes" id="UP001152130"/>
    </source>
</evidence>
<gene>
    <name evidence="2" type="ORF">NW766_000747</name>
</gene>
<dbReference type="AlphaFoldDB" id="A0A9W8Q0E3"/>
<dbReference type="Proteomes" id="UP001152130">
    <property type="component" value="Unassembled WGS sequence"/>
</dbReference>
<dbReference type="EMBL" id="JAPDHF010000001">
    <property type="protein sequence ID" value="KAJ4024510.1"/>
    <property type="molecule type" value="Genomic_DNA"/>
</dbReference>
<evidence type="ECO:0000256" key="1">
    <source>
        <dbReference type="SAM" id="MobiDB-lite"/>
    </source>
</evidence>
<sequence length="341" mass="38629">MAQNNAATEALAATGFAPPQTSLPTRGMPHAAARPTASGLNMQESKKALPVVKDLPAPMIYTREVDIYRGKVYPKGSSKPPEELRVWNARYSGHAPPYGTAFLMTVPKGFDFWTNVWGPNGRDFYDIIMRYVDVRLCLAWGYNETINPTRSETRQDLISRSQLPDVDMHLMIGFEQPVSLMESEVDLETPVNGDKIMKLWQALIEWKRQFLNGRSVSLIAYLQRLESEISTSQGLMPGVGKSLPDSLILARQHYTLERQKAEKAVQDIINRSGRWEAMAKRLKEWTLNREEGIILSFEEPIQIIESSVRLRVLPLYPDMDGPLVTWVSKARPRSEPFLVIS</sequence>
<proteinExistence type="predicted"/>
<comment type="caution">
    <text evidence="2">The sequence shown here is derived from an EMBL/GenBank/DDBJ whole genome shotgun (WGS) entry which is preliminary data.</text>
</comment>
<keyword evidence="3" id="KW-1185">Reference proteome</keyword>
<organism evidence="2 3">
    <name type="scientific">Fusarium irregulare</name>
    <dbReference type="NCBI Taxonomy" id="2494466"/>
    <lineage>
        <taxon>Eukaryota</taxon>
        <taxon>Fungi</taxon>
        <taxon>Dikarya</taxon>
        <taxon>Ascomycota</taxon>
        <taxon>Pezizomycotina</taxon>
        <taxon>Sordariomycetes</taxon>
        <taxon>Hypocreomycetidae</taxon>
        <taxon>Hypocreales</taxon>
        <taxon>Nectriaceae</taxon>
        <taxon>Fusarium</taxon>
        <taxon>Fusarium incarnatum-equiseti species complex</taxon>
    </lineage>
</organism>
<feature type="region of interest" description="Disordered" evidence="1">
    <location>
        <begin position="1"/>
        <end position="21"/>
    </location>
</feature>
<reference evidence="2" key="1">
    <citation type="submission" date="2022-10" db="EMBL/GenBank/DDBJ databases">
        <title>Fusarium specimens isolated from Avocado Roots.</title>
        <authorList>
            <person name="Stajich J."/>
            <person name="Roper C."/>
            <person name="Heimlech-Rivalta G."/>
        </authorList>
    </citation>
    <scope>NUCLEOTIDE SEQUENCE</scope>
    <source>
        <strain evidence="2">CF00143</strain>
    </source>
</reference>
<protein>
    <submittedName>
        <fullName evidence="2">Uncharacterized protein</fullName>
    </submittedName>
</protein>
<name>A0A9W8Q0E3_9HYPO</name>
<dbReference type="OrthoDB" id="5049812at2759"/>
<feature type="compositionally biased region" description="Low complexity" evidence="1">
    <location>
        <begin position="1"/>
        <end position="17"/>
    </location>
</feature>